<dbReference type="PANTHER" id="PTHR23199:SF12">
    <property type="entry name" value="NEUROTROPHIN 1-RELATED"/>
    <property type="match status" value="1"/>
</dbReference>
<evidence type="ECO:0000313" key="7">
    <source>
        <dbReference type="RefSeq" id="XP_034244953.1"/>
    </source>
</evidence>
<feature type="region of interest" description="Disordered" evidence="4">
    <location>
        <begin position="267"/>
        <end position="299"/>
    </location>
</feature>
<feature type="non-terminal residue" evidence="7">
    <location>
        <position position="1"/>
    </location>
</feature>
<reference evidence="7" key="1">
    <citation type="submission" date="2025-08" db="UniProtKB">
        <authorList>
            <consortium name="RefSeq"/>
        </authorList>
    </citation>
    <scope>IDENTIFICATION</scope>
    <source>
        <tissue evidence="7">Total insect</tissue>
    </source>
</reference>
<keyword evidence="2" id="KW-1015">Disulfide bond</keyword>
<organism evidence="7">
    <name type="scientific">Thrips palmi</name>
    <name type="common">Melon thrips</name>
    <dbReference type="NCBI Taxonomy" id="161013"/>
    <lineage>
        <taxon>Eukaryota</taxon>
        <taxon>Metazoa</taxon>
        <taxon>Ecdysozoa</taxon>
        <taxon>Arthropoda</taxon>
        <taxon>Hexapoda</taxon>
        <taxon>Insecta</taxon>
        <taxon>Pterygota</taxon>
        <taxon>Neoptera</taxon>
        <taxon>Paraneoptera</taxon>
        <taxon>Thysanoptera</taxon>
        <taxon>Terebrantia</taxon>
        <taxon>Thripoidea</taxon>
        <taxon>Thripidae</taxon>
        <taxon>Thrips</taxon>
    </lineage>
</organism>
<keyword evidence="3" id="KW-0325">Glycoprotein</keyword>
<keyword evidence="6" id="KW-1185">Reference proteome</keyword>
<dbReference type="KEGG" id="tpal:117647343"/>
<dbReference type="InParanoid" id="A0A6P8YXU5"/>
<dbReference type="PANTHER" id="PTHR23199">
    <property type="entry name" value="NEUROTROPHIN 1-RELATED"/>
    <property type="match status" value="1"/>
</dbReference>
<dbReference type="Gene3D" id="2.10.90.10">
    <property type="entry name" value="Cystine-knot cytokines"/>
    <property type="match status" value="1"/>
</dbReference>
<evidence type="ECO:0000313" key="6">
    <source>
        <dbReference type="Proteomes" id="UP000515158"/>
    </source>
</evidence>
<dbReference type="SUPFAM" id="SSF57501">
    <property type="entry name" value="Cystine-knot cytokines"/>
    <property type="match status" value="1"/>
</dbReference>
<feature type="compositionally biased region" description="Low complexity" evidence="4">
    <location>
        <begin position="194"/>
        <end position="205"/>
    </location>
</feature>
<evidence type="ECO:0000256" key="4">
    <source>
        <dbReference type="SAM" id="MobiDB-lite"/>
    </source>
</evidence>
<evidence type="ECO:0000259" key="5">
    <source>
        <dbReference type="Pfam" id="PF16077"/>
    </source>
</evidence>
<dbReference type="GeneID" id="117647343"/>
<feature type="compositionally biased region" description="Acidic residues" evidence="4">
    <location>
        <begin position="14"/>
        <end position="26"/>
    </location>
</feature>
<feature type="compositionally biased region" description="Pro residues" evidence="4">
    <location>
        <begin position="175"/>
        <end position="192"/>
    </location>
</feature>
<dbReference type="OrthoDB" id="8196662at2759"/>
<feature type="compositionally biased region" description="Basic and acidic residues" evidence="4">
    <location>
        <begin position="38"/>
        <end position="50"/>
    </location>
</feature>
<feature type="domain" description="Spaetzle" evidence="5">
    <location>
        <begin position="443"/>
        <end position="549"/>
    </location>
</feature>
<dbReference type="InterPro" id="IPR032104">
    <property type="entry name" value="Spaetzle"/>
</dbReference>
<dbReference type="GO" id="GO:0021556">
    <property type="term" value="P:central nervous system formation"/>
    <property type="evidence" value="ECO:0007669"/>
    <property type="project" value="TreeGrafter"/>
</dbReference>
<name>A0A6P8YXU5_THRPL</name>
<protein>
    <submittedName>
        <fullName evidence="7">Uncharacterized protein LOC117647343</fullName>
    </submittedName>
</protein>
<dbReference type="RefSeq" id="XP_034244953.1">
    <property type="nucleotide sequence ID" value="XM_034389062.1"/>
</dbReference>
<accession>A0A6P8YXU5</accession>
<dbReference type="Pfam" id="PF16077">
    <property type="entry name" value="Spaetzle"/>
    <property type="match status" value="1"/>
</dbReference>
<evidence type="ECO:0000256" key="1">
    <source>
        <dbReference type="ARBA" id="ARBA00022729"/>
    </source>
</evidence>
<dbReference type="GO" id="GO:0005615">
    <property type="term" value="C:extracellular space"/>
    <property type="evidence" value="ECO:0007669"/>
    <property type="project" value="UniProtKB-ARBA"/>
</dbReference>
<dbReference type="Proteomes" id="UP000515158">
    <property type="component" value="Unplaced"/>
</dbReference>
<feature type="compositionally biased region" description="Low complexity" evidence="4">
    <location>
        <begin position="275"/>
        <end position="299"/>
    </location>
</feature>
<dbReference type="InterPro" id="IPR052444">
    <property type="entry name" value="Spz/Toll_ligand-like"/>
</dbReference>
<feature type="region of interest" description="Disordered" evidence="4">
    <location>
        <begin position="1"/>
        <end position="115"/>
    </location>
</feature>
<dbReference type="GO" id="GO:0045087">
    <property type="term" value="P:innate immune response"/>
    <property type="evidence" value="ECO:0007669"/>
    <property type="project" value="TreeGrafter"/>
</dbReference>
<sequence length="551" mass="59187">PADEAPEWDPGPREDDDVDDDYEDGELVGPLDEPAVAADRRQGDAADKVESLSGPAVGQPTVGQPTVGPTEAGTDAVSEQPDEAQGRTADDDRLEDSVPEEVQHRSSFAVHQDSLAAESEALPMAAPLSMGGRGPPMTLSLEDMDYLTILRPPAQTGKGKVVAASTINKTRQRPPQTPPQTPGGPPMGPMPQAPSSYDPYNSYSSPYDPPHPYGYGYGYNGYDYPHYPDPVMSHEYQQATSYPEEERFRPMGSGIRHPGPAMLPSLASPMTSPMTSPMASQPASQPASPLSPLTSPMAASTASTASAGYDSYSPGYHNHRDYPLPLLGLHRGARHAGHRCNTVVLLQVSQSVSLGEHDPSNWISTAVPSAANAEATKKATLKDILAQDCPGAEELGYCDSPPRYPMQQVAEAIQRCSQLLEHMFAPPPEERDADTKEAEGEGACQSVRRTLRPGYVRDASSGRWLVSLQSRGRVVQKVAVERCSAPGRPCARLSDSKCARNLGFRNGARPTSCDQRHTLMPVLTWDPETPATCPRVRLARFPTACVCRVGS</sequence>
<gene>
    <name evidence="7" type="primary">LOC117647343</name>
</gene>
<evidence type="ECO:0000256" key="3">
    <source>
        <dbReference type="ARBA" id="ARBA00023180"/>
    </source>
</evidence>
<dbReference type="GO" id="GO:0005121">
    <property type="term" value="F:Toll binding"/>
    <property type="evidence" value="ECO:0007669"/>
    <property type="project" value="TreeGrafter"/>
</dbReference>
<dbReference type="InterPro" id="IPR029034">
    <property type="entry name" value="Cystine-knot_cytokine"/>
</dbReference>
<keyword evidence="1" id="KW-0732">Signal</keyword>
<dbReference type="AlphaFoldDB" id="A0A6P8YXU5"/>
<dbReference type="GO" id="GO:0008083">
    <property type="term" value="F:growth factor activity"/>
    <property type="evidence" value="ECO:0007669"/>
    <property type="project" value="TreeGrafter"/>
</dbReference>
<proteinExistence type="predicted"/>
<evidence type="ECO:0000256" key="2">
    <source>
        <dbReference type="ARBA" id="ARBA00023157"/>
    </source>
</evidence>
<feature type="region of interest" description="Disordered" evidence="4">
    <location>
        <begin position="155"/>
        <end position="205"/>
    </location>
</feature>